<protein>
    <submittedName>
        <fullName evidence="1">Uncharacterized protein</fullName>
    </submittedName>
</protein>
<evidence type="ECO:0000313" key="2">
    <source>
        <dbReference type="Proteomes" id="UP001166402"/>
    </source>
</evidence>
<keyword evidence="2" id="KW-1185">Reference proteome</keyword>
<reference evidence="1" key="1">
    <citation type="submission" date="2021-03" db="EMBL/GenBank/DDBJ databases">
        <title>Genomic Encyclopedia of Type Strains, Phase IV (KMG-IV): sequencing the most valuable type-strain genomes for metagenomic binning, comparative biology and taxonomic classification.</title>
        <authorList>
            <person name="Goeker M."/>
        </authorList>
    </citation>
    <scope>NUCLEOTIDE SEQUENCE</scope>
    <source>
        <strain evidence="1">DSM 101588</strain>
    </source>
</reference>
<proteinExistence type="predicted"/>
<gene>
    <name evidence="1" type="ORF">J2Z80_000383</name>
</gene>
<comment type="caution">
    <text evidence="1">The sequence shown here is derived from an EMBL/GenBank/DDBJ whole genome shotgun (WGS) entry which is preliminary data.</text>
</comment>
<dbReference type="Proteomes" id="UP001166402">
    <property type="component" value="Unassembled WGS sequence"/>
</dbReference>
<accession>A0ABS4ND31</accession>
<name>A0ABS4ND31_9THEO</name>
<organism evidence="1 2">
    <name type="scientific">Thermoanaerobacterium butyriciformans</name>
    <dbReference type="NCBI Taxonomy" id="1702242"/>
    <lineage>
        <taxon>Bacteria</taxon>
        <taxon>Bacillati</taxon>
        <taxon>Bacillota</taxon>
        <taxon>Clostridia</taxon>
        <taxon>Thermoanaerobacterales</taxon>
        <taxon>Thermoanaerobacteraceae</taxon>
        <taxon>Thermoanaerobacterium</taxon>
    </lineage>
</organism>
<dbReference type="EMBL" id="JAGGLT010000002">
    <property type="protein sequence ID" value="MBP2070885.1"/>
    <property type="molecule type" value="Genomic_DNA"/>
</dbReference>
<dbReference type="RefSeq" id="WP_280953152.1">
    <property type="nucleotide sequence ID" value="NZ_JAGGLT010000002.1"/>
</dbReference>
<evidence type="ECO:0000313" key="1">
    <source>
        <dbReference type="EMBL" id="MBP2070885.1"/>
    </source>
</evidence>
<sequence>MNYKSQKCKNSVDYLTGLYAINELSDISTFNTNDIDDDNNF</sequence>